<comment type="caution">
    <text evidence="1">The sequence shown here is derived from an EMBL/GenBank/DDBJ whole genome shotgun (WGS) entry which is preliminary data.</text>
</comment>
<protein>
    <submittedName>
        <fullName evidence="1">Uncharacterized protein</fullName>
    </submittedName>
</protein>
<evidence type="ECO:0000313" key="1">
    <source>
        <dbReference type="EMBL" id="KAK7251588.1"/>
    </source>
</evidence>
<dbReference type="EMBL" id="JAYWIO010000007">
    <property type="protein sequence ID" value="KAK7251588.1"/>
    <property type="molecule type" value="Genomic_DNA"/>
</dbReference>
<dbReference type="AlphaFoldDB" id="A0AAN9HUX1"/>
<dbReference type="Proteomes" id="UP001372338">
    <property type="component" value="Unassembled WGS sequence"/>
</dbReference>
<accession>A0AAN9HUX1</accession>
<reference evidence="1 2" key="1">
    <citation type="submission" date="2024-01" db="EMBL/GenBank/DDBJ databases">
        <title>The genomes of 5 underutilized Papilionoideae crops provide insights into root nodulation and disease resistanc.</title>
        <authorList>
            <person name="Yuan L."/>
        </authorList>
    </citation>
    <scope>NUCLEOTIDE SEQUENCE [LARGE SCALE GENOMIC DNA]</scope>
    <source>
        <strain evidence="1">ZHUSHIDOU_FW_LH</strain>
        <tissue evidence="1">Leaf</tissue>
    </source>
</reference>
<keyword evidence="2" id="KW-1185">Reference proteome</keyword>
<gene>
    <name evidence="1" type="ORF">RIF29_34913</name>
</gene>
<proteinExistence type="predicted"/>
<name>A0AAN9HUX1_CROPI</name>
<organism evidence="1 2">
    <name type="scientific">Crotalaria pallida</name>
    <name type="common">Smooth rattlebox</name>
    <name type="synonym">Crotalaria striata</name>
    <dbReference type="NCBI Taxonomy" id="3830"/>
    <lineage>
        <taxon>Eukaryota</taxon>
        <taxon>Viridiplantae</taxon>
        <taxon>Streptophyta</taxon>
        <taxon>Embryophyta</taxon>
        <taxon>Tracheophyta</taxon>
        <taxon>Spermatophyta</taxon>
        <taxon>Magnoliopsida</taxon>
        <taxon>eudicotyledons</taxon>
        <taxon>Gunneridae</taxon>
        <taxon>Pentapetalae</taxon>
        <taxon>rosids</taxon>
        <taxon>fabids</taxon>
        <taxon>Fabales</taxon>
        <taxon>Fabaceae</taxon>
        <taxon>Papilionoideae</taxon>
        <taxon>50 kb inversion clade</taxon>
        <taxon>genistoids sensu lato</taxon>
        <taxon>core genistoids</taxon>
        <taxon>Crotalarieae</taxon>
        <taxon>Crotalaria</taxon>
    </lineage>
</organism>
<sequence>MCRTNHPLISFAFFVQAFFIHHLRSDSFLLQASCLARRICIDAAETVVAHFPCEGGSLNLKFEDVEGIFLFPKLLQLFSVMNLFMEVVSIEPLFS</sequence>
<evidence type="ECO:0000313" key="2">
    <source>
        <dbReference type="Proteomes" id="UP001372338"/>
    </source>
</evidence>